<dbReference type="SUPFAM" id="SSF56112">
    <property type="entry name" value="Protein kinase-like (PK-like)"/>
    <property type="match status" value="1"/>
</dbReference>
<accession>A0AA88Q0L3</accession>
<evidence type="ECO:0000256" key="9">
    <source>
        <dbReference type="ARBA" id="ARBA00048679"/>
    </source>
</evidence>
<evidence type="ECO:0000259" key="11">
    <source>
        <dbReference type="PROSITE" id="PS50011"/>
    </source>
</evidence>
<keyword evidence="7" id="KW-0067">ATP-binding</keyword>
<evidence type="ECO:0000256" key="7">
    <source>
        <dbReference type="ARBA" id="ARBA00022840"/>
    </source>
</evidence>
<sequence length="211" mass="23647">MRKSAYTTLYGTMEYYPPEYRIKGKYHAKSAMSWSLGVILFTMLCGRFPTGEDLQKTELNLWSEPGLSEDLHICLGEPQMLSESPLSFAISHPSEKPQRLASPDESGRLTRSTCHGQSSSQSSIALVPQWILSWLTTSQNFDMPEVPAMLLQTTQFQYSRLHQYKRSQKVPAMNIPKVPAMAGVPSDVYFPQAPVMPVPVPELLVLVALEP</sequence>
<comment type="similarity">
    <text evidence="1">Belongs to the protein kinase superfamily. CAMK Ser/Thr protein kinase family. PIM subfamily.</text>
</comment>
<dbReference type="InterPro" id="IPR000719">
    <property type="entry name" value="Prot_kinase_dom"/>
</dbReference>
<name>A0AA88Q0L3_9TELE</name>
<dbReference type="EMBL" id="JAUYZG010000008">
    <property type="protein sequence ID" value="KAK2901245.1"/>
    <property type="molecule type" value="Genomic_DNA"/>
</dbReference>
<evidence type="ECO:0000256" key="1">
    <source>
        <dbReference type="ARBA" id="ARBA00005505"/>
    </source>
</evidence>
<evidence type="ECO:0000256" key="5">
    <source>
        <dbReference type="ARBA" id="ARBA00022741"/>
    </source>
</evidence>
<evidence type="ECO:0000256" key="4">
    <source>
        <dbReference type="ARBA" id="ARBA00022679"/>
    </source>
</evidence>
<feature type="region of interest" description="Disordered" evidence="10">
    <location>
        <begin position="92"/>
        <end position="116"/>
    </location>
</feature>
<comment type="caution">
    <text evidence="12">The sequence shown here is derived from an EMBL/GenBank/DDBJ whole genome shotgun (WGS) entry which is preliminary data.</text>
</comment>
<organism evidence="12 13">
    <name type="scientific">Cirrhinus molitorella</name>
    <name type="common">mud carp</name>
    <dbReference type="NCBI Taxonomy" id="172907"/>
    <lineage>
        <taxon>Eukaryota</taxon>
        <taxon>Metazoa</taxon>
        <taxon>Chordata</taxon>
        <taxon>Craniata</taxon>
        <taxon>Vertebrata</taxon>
        <taxon>Euteleostomi</taxon>
        <taxon>Actinopterygii</taxon>
        <taxon>Neopterygii</taxon>
        <taxon>Teleostei</taxon>
        <taxon>Ostariophysi</taxon>
        <taxon>Cypriniformes</taxon>
        <taxon>Cyprinidae</taxon>
        <taxon>Labeoninae</taxon>
        <taxon>Labeonini</taxon>
        <taxon>Cirrhinus</taxon>
    </lineage>
</organism>
<dbReference type="InterPro" id="IPR011009">
    <property type="entry name" value="Kinase-like_dom_sf"/>
</dbReference>
<evidence type="ECO:0000256" key="10">
    <source>
        <dbReference type="SAM" id="MobiDB-lite"/>
    </source>
</evidence>
<comment type="catalytic activity">
    <reaction evidence="9">
        <text>L-seryl-[protein] + ATP = O-phospho-L-seryl-[protein] + ADP + H(+)</text>
        <dbReference type="Rhea" id="RHEA:17989"/>
        <dbReference type="Rhea" id="RHEA-COMP:9863"/>
        <dbReference type="Rhea" id="RHEA-COMP:11604"/>
        <dbReference type="ChEBI" id="CHEBI:15378"/>
        <dbReference type="ChEBI" id="CHEBI:29999"/>
        <dbReference type="ChEBI" id="CHEBI:30616"/>
        <dbReference type="ChEBI" id="CHEBI:83421"/>
        <dbReference type="ChEBI" id="CHEBI:456216"/>
        <dbReference type="EC" id="2.7.11.1"/>
    </reaction>
</comment>
<evidence type="ECO:0000256" key="3">
    <source>
        <dbReference type="ARBA" id="ARBA00022527"/>
    </source>
</evidence>
<dbReference type="GO" id="GO:0005737">
    <property type="term" value="C:cytoplasm"/>
    <property type="evidence" value="ECO:0007669"/>
    <property type="project" value="TreeGrafter"/>
</dbReference>
<dbReference type="InterPro" id="IPR051138">
    <property type="entry name" value="PIM_Ser/Thr_kinase"/>
</dbReference>
<evidence type="ECO:0000256" key="2">
    <source>
        <dbReference type="ARBA" id="ARBA00012513"/>
    </source>
</evidence>
<gene>
    <name evidence="12" type="ORF">Q8A67_009360</name>
</gene>
<dbReference type="GO" id="GO:0043066">
    <property type="term" value="P:negative regulation of apoptotic process"/>
    <property type="evidence" value="ECO:0007669"/>
    <property type="project" value="TreeGrafter"/>
</dbReference>
<dbReference type="GO" id="GO:0004674">
    <property type="term" value="F:protein serine/threonine kinase activity"/>
    <property type="evidence" value="ECO:0007669"/>
    <property type="project" value="UniProtKB-KW"/>
</dbReference>
<dbReference type="GO" id="GO:0007346">
    <property type="term" value="P:regulation of mitotic cell cycle"/>
    <property type="evidence" value="ECO:0007669"/>
    <property type="project" value="TreeGrafter"/>
</dbReference>
<dbReference type="PANTHER" id="PTHR22984:SF11">
    <property type="entry name" value="AURORA KINASE-RELATED"/>
    <property type="match status" value="1"/>
</dbReference>
<dbReference type="EC" id="2.7.11.1" evidence="2"/>
<comment type="catalytic activity">
    <reaction evidence="8">
        <text>L-threonyl-[protein] + ATP = O-phospho-L-threonyl-[protein] + ADP + H(+)</text>
        <dbReference type="Rhea" id="RHEA:46608"/>
        <dbReference type="Rhea" id="RHEA-COMP:11060"/>
        <dbReference type="Rhea" id="RHEA-COMP:11605"/>
        <dbReference type="ChEBI" id="CHEBI:15378"/>
        <dbReference type="ChEBI" id="CHEBI:30013"/>
        <dbReference type="ChEBI" id="CHEBI:30616"/>
        <dbReference type="ChEBI" id="CHEBI:61977"/>
        <dbReference type="ChEBI" id="CHEBI:456216"/>
        <dbReference type="EC" id="2.7.11.1"/>
    </reaction>
</comment>
<keyword evidence="4" id="KW-0808">Transferase</keyword>
<evidence type="ECO:0000256" key="6">
    <source>
        <dbReference type="ARBA" id="ARBA00022777"/>
    </source>
</evidence>
<feature type="domain" description="Protein kinase" evidence="11">
    <location>
        <begin position="1"/>
        <end position="118"/>
    </location>
</feature>
<proteinExistence type="inferred from homology"/>
<evidence type="ECO:0000313" key="12">
    <source>
        <dbReference type="EMBL" id="KAK2901245.1"/>
    </source>
</evidence>
<evidence type="ECO:0000256" key="8">
    <source>
        <dbReference type="ARBA" id="ARBA00047899"/>
    </source>
</evidence>
<dbReference type="Gene3D" id="1.10.510.10">
    <property type="entry name" value="Transferase(Phosphotransferase) domain 1"/>
    <property type="match status" value="1"/>
</dbReference>
<dbReference type="GO" id="GO:0005524">
    <property type="term" value="F:ATP binding"/>
    <property type="evidence" value="ECO:0007669"/>
    <property type="project" value="UniProtKB-KW"/>
</dbReference>
<keyword evidence="5" id="KW-0547">Nucleotide-binding</keyword>
<keyword evidence="3" id="KW-0723">Serine/threonine-protein kinase</keyword>
<keyword evidence="13" id="KW-1185">Reference proteome</keyword>
<evidence type="ECO:0000313" key="13">
    <source>
        <dbReference type="Proteomes" id="UP001187343"/>
    </source>
</evidence>
<dbReference type="Proteomes" id="UP001187343">
    <property type="component" value="Unassembled WGS sequence"/>
</dbReference>
<dbReference type="PANTHER" id="PTHR22984">
    <property type="entry name" value="SERINE/THREONINE-PROTEIN KINASE PIM"/>
    <property type="match status" value="1"/>
</dbReference>
<dbReference type="PROSITE" id="PS50011">
    <property type="entry name" value="PROTEIN_KINASE_DOM"/>
    <property type="match status" value="1"/>
</dbReference>
<reference evidence="12" key="1">
    <citation type="submission" date="2023-08" db="EMBL/GenBank/DDBJ databases">
        <title>Chromosome-level Genome Assembly of mud carp (Cirrhinus molitorella).</title>
        <authorList>
            <person name="Liu H."/>
        </authorList>
    </citation>
    <scope>NUCLEOTIDE SEQUENCE</scope>
    <source>
        <strain evidence="12">Prfri</strain>
        <tissue evidence="12">Muscle</tissue>
    </source>
</reference>
<dbReference type="AlphaFoldDB" id="A0AA88Q0L3"/>
<keyword evidence="6" id="KW-0418">Kinase</keyword>
<protein>
    <recommendedName>
        <fullName evidence="2">non-specific serine/threonine protein kinase</fullName>
        <ecNumber evidence="2">2.7.11.1</ecNumber>
    </recommendedName>
</protein>